<reference evidence="1" key="2">
    <citation type="submission" date="2020-05" db="UniProtKB">
        <authorList>
            <consortium name="EnsemblMetazoa"/>
        </authorList>
    </citation>
    <scope>IDENTIFICATION</scope>
    <source>
        <strain evidence="1">IAEA</strain>
    </source>
</reference>
<dbReference type="EMBL" id="JXJN01028052">
    <property type="status" value="NOT_ANNOTATED_CDS"/>
    <property type="molecule type" value="Genomic_DNA"/>
</dbReference>
<evidence type="ECO:0000313" key="1">
    <source>
        <dbReference type="EnsemblMetazoa" id="GPPI051159-PA"/>
    </source>
</evidence>
<organism evidence="1 2">
    <name type="scientific">Glossina palpalis gambiensis</name>
    <dbReference type="NCBI Taxonomy" id="67801"/>
    <lineage>
        <taxon>Eukaryota</taxon>
        <taxon>Metazoa</taxon>
        <taxon>Ecdysozoa</taxon>
        <taxon>Arthropoda</taxon>
        <taxon>Hexapoda</taxon>
        <taxon>Insecta</taxon>
        <taxon>Pterygota</taxon>
        <taxon>Neoptera</taxon>
        <taxon>Endopterygota</taxon>
        <taxon>Diptera</taxon>
        <taxon>Brachycera</taxon>
        <taxon>Muscomorpha</taxon>
        <taxon>Hippoboscoidea</taxon>
        <taxon>Glossinidae</taxon>
        <taxon>Glossina</taxon>
    </lineage>
</organism>
<name>A0A1B0C7C1_9MUSC</name>
<dbReference type="AlphaFoldDB" id="A0A1B0C7C1"/>
<dbReference type="VEuPathDB" id="VectorBase:GPPI051159"/>
<reference evidence="2" key="1">
    <citation type="submission" date="2015-01" db="EMBL/GenBank/DDBJ databases">
        <authorList>
            <person name="Aksoy S."/>
            <person name="Warren W."/>
            <person name="Wilson R.K."/>
        </authorList>
    </citation>
    <scope>NUCLEOTIDE SEQUENCE [LARGE SCALE GENOMIC DNA]</scope>
    <source>
        <strain evidence="2">IAEA</strain>
    </source>
</reference>
<accession>A0A1B0C7C1</accession>
<dbReference type="Proteomes" id="UP000092460">
    <property type="component" value="Unassembled WGS sequence"/>
</dbReference>
<evidence type="ECO:0000313" key="2">
    <source>
        <dbReference type="Proteomes" id="UP000092460"/>
    </source>
</evidence>
<keyword evidence="2" id="KW-1185">Reference proteome</keyword>
<dbReference type="EnsemblMetazoa" id="GPPI051159-RA">
    <property type="protein sequence ID" value="GPPI051159-PA"/>
    <property type="gene ID" value="GPPI051159"/>
</dbReference>
<sequence length="64" mass="7078">MSPKVDNSNTILIAHNKPGKQSVLTSVPQHICVNSKQQANERTNFCYVDKVYVFASILSIATPM</sequence>
<protein>
    <submittedName>
        <fullName evidence="1">Uncharacterized protein</fullName>
    </submittedName>
</protein>
<proteinExistence type="predicted"/>